<dbReference type="Gene3D" id="1.25.40.10">
    <property type="entry name" value="Tetratricopeptide repeat domain"/>
    <property type="match status" value="1"/>
</dbReference>
<dbReference type="CDD" id="cd00093">
    <property type="entry name" value="HTH_XRE"/>
    <property type="match status" value="1"/>
</dbReference>
<dbReference type="InterPro" id="IPR011990">
    <property type="entry name" value="TPR-like_helical_dom_sf"/>
</dbReference>
<feature type="domain" description="HTH cro/C1-type" evidence="1">
    <location>
        <begin position="21"/>
        <end position="75"/>
    </location>
</feature>
<name>A0A3M8B7W9_9BACL</name>
<organism evidence="2 3">
    <name type="scientific">Brevibacillus gelatini</name>
    <dbReference type="NCBI Taxonomy" id="1655277"/>
    <lineage>
        <taxon>Bacteria</taxon>
        <taxon>Bacillati</taxon>
        <taxon>Bacillota</taxon>
        <taxon>Bacilli</taxon>
        <taxon>Bacillales</taxon>
        <taxon>Paenibacillaceae</taxon>
        <taxon>Brevibacillus</taxon>
    </lineage>
</organism>
<comment type="caution">
    <text evidence="2">The sequence shown here is derived from an EMBL/GenBank/DDBJ whole genome shotgun (WGS) entry which is preliminary data.</text>
</comment>
<sequence length="445" mass="51799">MLRLMIPHDFDLEKASLRDKIQYYLRARGMKQNELALASGIHKTAMSQIMRGSRNFSIEQLSKLEEVLGLNKGELQKESLSECINKQGKMSLIKCEKLLRESLSIENNESLINEITGKILETNKNYIGIIFEIAEDKYKNNDLKQILPLYSLITSKIDNRLDERLSLSYYRTFMIRRSIMLTHNEGIKDCKKALSQLIDYLELMPERYILDAYLEVIVFLNLIEDYHGTLKYADKLVQIVNGRMNNLRQDKLDYSKLNYYHCEALLYKGFAYKGMGEFELSKKIINQYASIDSNYAKYAIGNMHLVELLSGKWNHLEQYLKTSTNSKKMNVIFPVLLEAAIKHNEHNQITKFLEENGTVLEQLENDNSAVGLKHKLKAYQYLGVYHLEKGQDHIGIEYILKALEMANLFNNETRIKKCWLIFTNNSNKATIEQLNKFNKIIQDSL</sequence>
<reference evidence="2 3" key="1">
    <citation type="submission" date="2018-10" db="EMBL/GenBank/DDBJ databases">
        <title>Phylogenomics of Brevibacillus.</title>
        <authorList>
            <person name="Dunlap C."/>
        </authorList>
    </citation>
    <scope>NUCLEOTIDE SEQUENCE [LARGE SCALE GENOMIC DNA]</scope>
    <source>
        <strain evidence="2 3">DSM 100115</strain>
    </source>
</reference>
<dbReference type="InterPro" id="IPR001387">
    <property type="entry name" value="Cro/C1-type_HTH"/>
</dbReference>
<dbReference type="SUPFAM" id="SSF47413">
    <property type="entry name" value="lambda repressor-like DNA-binding domains"/>
    <property type="match status" value="1"/>
</dbReference>
<dbReference type="OrthoDB" id="2470627at2"/>
<gene>
    <name evidence="2" type="ORF">EDM57_04775</name>
</gene>
<dbReference type="GO" id="GO:0003677">
    <property type="term" value="F:DNA binding"/>
    <property type="evidence" value="ECO:0007669"/>
    <property type="project" value="InterPro"/>
</dbReference>
<dbReference type="RefSeq" id="WP_122903627.1">
    <property type="nucleotide sequence ID" value="NZ_RHHS01000013.1"/>
</dbReference>
<keyword evidence="3" id="KW-1185">Reference proteome</keyword>
<dbReference type="SMART" id="SM00530">
    <property type="entry name" value="HTH_XRE"/>
    <property type="match status" value="1"/>
</dbReference>
<evidence type="ECO:0000259" key="1">
    <source>
        <dbReference type="PROSITE" id="PS50943"/>
    </source>
</evidence>
<dbReference type="AlphaFoldDB" id="A0A3M8B7W9"/>
<dbReference type="Pfam" id="PF01381">
    <property type="entry name" value="HTH_3"/>
    <property type="match status" value="1"/>
</dbReference>
<dbReference type="InterPro" id="IPR010982">
    <property type="entry name" value="Lambda_DNA-bd_dom_sf"/>
</dbReference>
<proteinExistence type="predicted"/>
<dbReference type="Proteomes" id="UP000268829">
    <property type="component" value="Unassembled WGS sequence"/>
</dbReference>
<evidence type="ECO:0000313" key="3">
    <source>
        <dbReference type="Proteomes" id="UP000268829"/>
    </source>
</evidence>
<evidence type="ECO:0000313" key="2">
    <source>
        <dbReference type="EMBL" id="RNB59460.1"/>
    </source>
</evidence>
<protein>
    <submittedName>
        <fullName evidence="2">XRE family transcriptional regulator</fullName>
    </submittedName>
</protein>
<accession>A0A3M8B7W9</accession>
<dbReference type="Gene3D" id="1.10.260.40">
    <property type="entry name" value="lambda repressor-like DNA-binding domains"/>
    <property type="match status" value="1"/>
</dbReference>
<dbReference type="EMBL" id="RHHS01000013">
    <property type="protein sequence ID" value="RNB59460.1"/>
    <property type="molecule type" value="Genomic_DNA"/>
</dbReference>
<dbReference type="PROSITE" id="PS50943">
    <property type="entry name" value="HTH_CROC1"/>
    <property type="match status" value="1"/>
</dbReference>